<protein>
    <submittedName>
        <fullName evidence="1">Uncharacterized protein</fullName>
    </submittedName>
</protein>
<dbReference type="EMBL" id="UZAL01003479">
    <property type="protein sequence ID" value="VDO87377.1"/>
    <property type="molecule type" value="Genomic_DNA"/>
</dbReference>
<organism evidence="1 2">
    <name type="scientific">Schistosoma mattheei</name>
    <dbReference type="NCBI Taxonomy" id="31246"/>
    <lineage>
        <taxon>Eukaryota</taxon>
        <taxon>Metazoa</taxon>
        <taxon>Spiralia</taxon>
        <taxon>Lophotrochozoa</taxon>
        <taxon>Platyhelminthes</taxon>
        <taxon>Trematoda</taxon>
        <taxon>Digenea</taxon>
        <taxon>Strigeidida</taxon>
        <taxon>Schistosomatoidea</taxon>
        <taxon>Schistosomatidae</taxon>
        <taxon>Schistosoma</taxon>
    </lineage>
</organism>
<accession>A0A3P7ZT77</accession>
<dbReference type="Proteomes" id="UP000269396">
    <property type="component" value="Unassembled WGS sequence"/>
</dbReference>
<reference evidence="1 2" key="1">
    <citation type="submission" date="2018-11" db="EMBL/GenBank/DDBJ databases">
        <authorList>
            <consortium name="Pathogen Informatics"/>
        </authorList>
    </citation>
    <scope>NUCLEOTIDE SEQUENCE [LARGE SCALE GENOMIC DNA]</scope>
    <source>
        <strain>Denwood</strain>
        <strain evidence="2">Zambia</strain>
    </source>
</reference>
<dbReference type="AlphaFoldDB" id="A0A3P7ZT77"/>
<sequence length="71" mass="7331">MTSALDKYVVFLFVELGECSATGVLRSISSSKSSCFNSSSVSCGDTNSSATEINVSGSVSSSFVECLLVSM</sequence>
<proteinExistence type="predicted"/>
<keyword evidence="2" id="KW-1185">Reference proteome</keyword>
<evidence type="ECO:0000313" key="2">
    <source>
        <dbReference type="Proteomes" id="UP000269396"/>
    </source>
</evidence>
<gene>
    <name evidence="1" type="ORF">SMTD_LOCUS2476</name>
</gene>
<name>A0A3P7ZT77_9TREM</name>
<evidence type="ECO:0000313" key="1">
    <source>
        <dbReference type="EMBL" id="VDO87377.1"/>
    </source>
</evidence>